<reference evidence="1 2" key="1">
    <citation type="journal article" date="2015" name="Nature">
        <title>rRNA introns, odd ribosomes, and small enigmatic genomes across a large radiation of phyla.</title>
        <authorList>
            <person name="Brown C.T."/>
            <person name="Hug L.A."/>
            <person name="Thomas B.C."/>
            <person name="Sharon I."/>
            <person name="Castelle C.J."/>
            <person name="Singh A."/>
            <person name="Wilkins M.J."/>
            <person name="Williams K.H."/>
            <person name="Banfield J.F."/>
        </authorList>
    </citation>
    <scope>NUCLEOTIDE SEQUENCE [LARGE SCALE GENOMIC DNA]</scope>
</reference>
<dbReference type="AlphaFoldDB" id="A0A0G0U239"/>
<dbReference type="EMBL" id="LCAB01000007">
    <property type="protein sequence ID" value="KKR83154.1"/>
    <property type="molecule type" value="Genomic_DNA"/>
</dbReference>
<protein>
    <submittedName>
        <fullName evidence="1">Uncharacterized protein</fullName>
    </submittedName>
</protein>
<proteinExistence type="predicted"/>
<evidence type="ECO:0000313" key="1">
    <source>
        <dbReference type="EMBL" id="KKR83154.1"/>
    </source>
</evidence>
<sequence length="62" mass="7329">MTVNQVVHQEKGLVKAFKRYQKRYLSVGKKPDVEKMLSEDLYSTLRLEGEKITKKQARDLFK</sequence>
<organism evidence="1 2">
    <name type="scientific">Candidatus Daviesbacteria bacterium GW2011_GWA2_40_9</name>
    <dbReference type="NCBI Taxonomy" id="1618424"/>
    <lineage>
        <taxon>Bacteria</taxon>
        <taxon>Candidatus Daviesiibacteriota</taxon>
    </lineage>
</organism>
<accession>A0A0G0U239</accession>
<evidence type="ECO:0000313" key="2">
    <source>
        <dbReference type="Proteomes" id="UP000034601"/>
    </source>
</evidence>
<comment type="caution">
    <text evidence="1">The sequence shown here is derived from an EMBL/GenBank/DDBJ whole genome shotgun (WGS) entry which is preliminary data.</text>
</comment>
<gene>
    <name evidence="1" type="ORF">UU29_C0007G0024</name>
</gene>
<dbReference type="Proteomes" id="UP000034601">
    <property type="component" value="Unassembled WGS sequence"/>
</dbReference>
<name>A0A0G0U239_9BACT</name>